<organism evidence="1">
    <name type="scientific">marine sediment metagenome</name>
    <dbReference type="NCBI Taxonomy" id="412755"/>
    <lineage>
        <taxon>unclassified sequences</taxon>
        <taxon>metagenomes</taxon>
        <taxon>ecological metagenomes</taxon>
    </lineage>
</organism>
<dbReference type="AlphaFoldDB" id="X1VGC3"/>
<gene>
    <name evidence="1" type="ORF">S12H4_60982</name>
</gene>
<name>X1VGC3_9ZZZZ</name>
<dbReference type="InterPro" id="IPR013785">
    <property type="entry name" value="Aldolase_TIM"/>
</dbReference>
<feature type="non-terminal residue" evidence="1">
    <location>
        <position position="1"/>
    </location>
</feature>
<dbReference type="EMBL" id="BARW01040315">
    <property type="protein sequence ID" value="GAJ17227.1"/>
    <property type="molecule type" value="Genomic_DNA"/>
</dbReference>
<evidence type="ECO:0008006" key="2">
    <source>
        <dbReference type="Google" id="ProtNLM"/>
    </source>
</evidence>
<accession>X1VGC3</accession>
<comment type="caution">
    <text evidence="1">The sequence shown here is derived from an EMBL/GenBank/DDBJ whole genome shotgun (WGS) entry which is preliminary data.</text>
</comment>
<evidence type="ECO:0000313" key="1">
    <source>
        <dbReference type="EMBL" id="GAJ17227.1"/>
    </source>
</evidence>
<dbReference type="Gene3D" id="3.20.20.70">
    <property type="entry name" value="Aldolase class I"/>
    <property type="match status" value="1"/>
</dbReference>
<dbReference type="InterPro" id="IPR023885">
    <property type="entry name" value="4Fe4S-binding_SPASM_dom"/>
</dbReference>
<reference evidence="1" key="1">
    <citation type="journal article" date="2014" name="Front. Microbiol.">
        <title>High frequency of phylogenetically diverse reductive dehalogenase-homologous genes in deep subseafloor sedimentary metagenomes.</title>
        <authorList>
            <person name="Kawai M."/>
            <person name="Futagami T."/>
            <person name="Toyoda A."/>
            <person name="Takaki Y."/>
            <person name="Nishi S."/>
            <person name="Hori S."/>
            <person name="Arai W."/>
            <person name="Tsubouchi T."/>
            <person name="Morono Y."/>
            <person name="Uchiyama I."/>
            <person name="Ito T."/>
            <person name="Fujiyama A."/>
            <person name="Inagaki F."/>
            <person name="Takami H."/>
        </authorList>
    </citation>
    <scope>NUCLEOTIDE SEQUENCE</scope>
    <source>
        <strain evidence="1">Expedition CK06-06</strain>
    </source>
</reference>
<proteinExistence type="predicted"/>
<protein>
    <recommendedName>
        <fullName evidence="2">4Fe4S-binding SPASM domain-containing protein</fullName>
    </recommendedName>
</protein>
<sequence>CNAGSSNIAILPNGDISGCSSLAMISNKRPELLIGNVVSGIKQIEVDKLIELAKADCSCRVKCESCSTKDNCYGGCLAINYSTTDSVFDSPPIYCKTIAGIQKTWDIAWGEEE</sequence>
<dbReference type="NCBIfam" id="TIGR04085">
    <property type="entry name" value="rSAM_more_4Fe4S"/>
    <property type="match status" value="1"/>
</dbReference>